<keyword evidence="6 11" id="KW-0547">Nucleotide-binding</keyword>
<evidence type="ECO:0000256" key="9">
    <source>
        <dbReference type="ARBA" id="ARBA00030592"/>
    </source>
</evidence>
<dbReference type="PIRSF" id="PIRSF001563">
    <property type="entry name" value="Folylpolyglu_synth"/>
    <property type="match status" value="1"/>
</dbReference>
<dbReference type="InterPro" id="IPR036615">
    <property type="entry name" value="Mur_ligase_C_dom_sf"/>
</dbReference>
<dbReference type="GO" id="GO:0005737">
    <property type="term" value="C:cytoplasm"/>
    <property type="evidence" value="ECO:0007669"/>
    <property type="project" value="TreeGrafter"/>
</dbReference>
<dbReference type="InterPro" id="IPR013221">
    <property type="entry name" value="Mur_ligase_cen"/>
</dbReference>
<keyword evidence="7 11" id="KW-0067">ATP-binding</keyword>
<dbReference type="InterPro" id="IPR004101">
    <property type="entry name" value="Mur_ligase_C"/>
</dbReference>
<dbReference type="SUPFAM" id="SSF53623">
    <property type="entry name" value="MurD-like peptide ligases, catalytic domain"/>
    <property type="match status" value="1"/>
</dbReference>
<evidence type="ECO:0000313" key="14">
    <source>
        <dbReference type="EMBL" id="PIV63822.1"/>
    </source>
</evidence>
<feature type="domain" description="Mur ligase C-terminal" evidence="12">
    <location>
        <begin position="278"/>
        <end position="388"/>
    </location>
</feature>
<comment type="catalytic activity">
    <reaction evidence="10">
        <text>(6S)-5,6,7,8-tetrahydrofolyl-(gamma-L-Glu)(n) + L-glutamate + ATP = (6S)-5,6,7,8-tetrahydrofolyl-(gamma-L-Glu)(n+1) + ADP + phosphate + H(+)</text>
        <dbReference type="Rhea" id="RHEA:10580"/>
        <dbReference type="Rhea" id="RHEA-COMP:14738"/>
        <dbReference type="Rhea" id="RHEA-COMP:14740"/>
        <dbReference type="ChEBI" id="CHEBI:15378"/>
        <dbReference type="ChEBI" id="CHEBI:29985"/>
        <dbReference type="ChEBI" id="CHEBI:30616"/>
        <dbReference type="ChEBI" id="CHEBI:43474"/>
        <dbReference type="ChEBI" id="CHEBI:141005"/>
        <dbReference type="ChEBI" id="CHEBI:456216"/>
        <dbReference type="EC" id="6.3.2.17"/>
    </reaction>
</comment>
<dbReference type="GO" id="GO:0046872">
    <property type="term" value="F:metal ion binding"/>
    <property type="evidence" value="ECO:0007669"/>
    <property type="project" value="UniProtKB-KW"/>
</dbReference>
<organism evidence="14 15">
    <name type="scientific">bacterium (Candidatus Ratteibacteria) CG01_land_8_20_14_3_00_40_19</name>
    <dbReference type="NCBI Taxonomy" id="2014290"/>
    <lineage>
        <taxon>Bacteria</taxon>
        <taxon>Candidatus Ratteibacteria</taxon>
    </lineage>
</organism>
<dbReference type="GO" id="GO:0008841">
    <property type="term" value="F:dihydrofolate synthase activity"/>
    <property type="evidence" value="ECO:0007669"/>
    <property type="project" value="TreeGrafter"/>
</dbReference>
<dbReference type="Proteomes" id="UP000228886">
    <property type="component" value="Unassembled WGS sequence"/>
</dbReference>
<comment type="similarity">
    <text evidence="2 11">Belongs to the folylpolyglutamate synthase family.</text>
</comment>
<dbReference type="InterPro" id="IPR001645">
    <property type="entry name" value="Folylpolyglutamate_synth"/>
</dbReference>
<dbReference type="InterPro" id="IPR036565">
    <property type="entry name" value="Mur-like_cat_sf"/>
</dbReference>
<dbReference type="PANTHER" id="PTHR11136">
    <property type="entry name" value="FOLYLPOLYGLUTAMATE SYNTHASE-RELATED"/>
    <property type="match status" value="1"/>
</dbReference>
<dbReference type="Gene3D" id="3.90.190.20">
    <property type="entry name" value="Mur ligase, C-terminal domain"/>
    <property type="match status" value="1"/>
</dbReference>
<evidence type="ECO:0000313" key="15">
    <source>
        <dbReference type="Proteomes" id="UP000228886"/>
    </source>
</evidence>
<evidence type="ECO:0000256" key="2">
    <source>
        <dbReference type="ARBA" id="ARBA00008276"/>
    </source>
</evidence>
<evidence type="ECO:0000256" key="3">
    <source>
        <dbReference type="ARBA" id="ARBA00013025"/>
    </source>
</evidence>
<keyword evidence="4 11" id="KW-0436">Ligase</keyword>
<evidence type="ECO:0000256" key="4">
    <source>
        <dbReference type="ARBA" id="ARBA00022598"/>
    </source>
</evidence>
<evidence type="ECO:0000256" key="7">
    <source>
        <dbReference type="ARBA" id="ARBA00022840"/>
    </source>
</evidence>
<keyword evidence="5" id="KW-0479">Metal-binding</keyword>
<gene>
    <name evidence="14" type="ORF">COS11_05385</name>
</gene>
<evidence type="ECO:0000256" key="10">
    <source>
        <dbReference type="ARBA" id="ARBA00047493"/>
    </source>
</evidence>
<dbReference type="EMBL" id="PETL01000255">
    <property type="protein sequence ID" value="PIV63822.1"/>
    <property type="molecule type" value="Genomic_DNA"/>
</dbReference>
<dbReference type="InterPro" id="IPR018109">
    <property type="entry name" value="Folylpolyglutamate_synth_CS"/>
</dbReference>
<dbReference type="Pfam" id="PF02875">
    <property type="entry name" value="Mur_ligase_C"/>
    <property type="match status" value="1"/>
</dbReference>
<dbReference type="Pfam" id="PF08245">
    <property type="entry name" value="Mur_ligase_M"/>
    <property type="match status" value="1"/>
</dbReference>
<name>A0A2M7E7V3_9BACT</name>
<accession>A0A2M7E7V3</accession>
<dbReference type="AlphaFoldDB" id="A0A2M7E7V3"/>
<keyword evidence="8" id="KW-0460">Magnesium</keyword>
<evidence type="ECO:0000256" key="6">
    <source>
        <dbReference type="ARBA" id="ARBA00022741"/>
    </source>
</evidence>
<comment type="caution">
    <text evidence="14">The sequence shown here is derived from an EMBL/GenBank/DDBJ whole genome shotgun (WGS) entry which is preliminary data.</text>
</comment>
<evidence type="ECO:0000256" key="8">
    <source>
        <dbReference type="ARBA" id="ARBA00022842"/>
    </source>
</evidence>
<evidence type="ECO:0000259" key="12">
    <source>
        <dbReference type="Pfam" id="PF02875"/>
    </source>
</evidence>
<proteinExistence type="inferred from homology"/>
<protein>
    <recommendedName>
        <fullName evidence="3">tetrahydrofolate synthase</fullName>
        <ecNumber evidence="3">6.3.2.17</ecNumber>
    </recommendedName>
    <alternativeName>
        <fullName evidence="9">Tetrahydrofolylpolyglutamate synthase</fullName>
    </alternativeName>
</protein>
<dbReference type="SUPFAM" id="SSF53244">
    <property type="entry name" value="MurD-like peptide ligases, peptide-binding domain"/>
    <property type="match status" value="1"/>
</dbReference>
<evidence type="ECO:0000256" key="5">
    <source>
        <dbReference type="ARBA" id="ARBA00022723"/>
    </source>
</evidence>
<dbReference type="GO" id="GO:0005524">
    <property type="term" value="F:ATP binding"/>
    <property type="evidence" value="ECO:0007669"/>
    <property type="project" value="UniProtKB-KW"/>
</dbReference>
<feature type="domain" description="Mur ligase central" evidence="13">
    <location>
        <begin position="44"/>
        <end position="241"/>
    </location>
</feature>
<dbReference type="PANTHER" id="PTHR11136:SF0">
    <property type="entry name" value="DIHYDROFOLATE SYNTHETASE-RELATED"/>
    <property type="match status" value="1"/>
</dbReference>
<dbReference type="EC" id="6.3.2.17" evidence="3"/>
<reference evidence="15" key="1">
    <citation type="submission" date="2017-09" db="EMBL/GenBank/DDBJ databases">
        <title>Depth-based differentiation of microbial function through sediment-hosted aquifers and enrichment of novel symbionts in the deep terrestrial subsurface.</title>
        <authorList>
            <person name="Probst A.J."/>
            <person name="Ladd B."/>
            <person name="Jarett J.K."/>
            <person name="Geller-Mcgrath D.E."/>
            <person name="Sieber C.M.K."/>
            <person name="Emerson J.B."/>
            <person name="Anantharaman K."/>
            <person name="Thomas B.C."/>
            <person name="Malmstrom R."/>
            <person name="Stieglmeier M."/>
            <person name="Klingl A."/>
            <person name="Woyke T."/>
            <person name="Ryan C.M."/>
            <person name="Banfield J.F."/>
        </authorList>
    </citation>
    <scope>NUCLEOTIDE SEQUENCE [LARGE SCALE GENOMIC DNA]</scope>
</reference>
<dbReference type="Gene3D" id="3.40.1190.10">
    <property type="entry name" value="Mur-like, catalytic domain"/>
    <property type="match status" value="1"/>
</dbReference>
<sequence>MNYRQPIHFLEGLTRFGIKLGLEPIRGLLFELGNPQEKYPSIHIAGTNGKGSTASFIASILSEAGYKVGLYTSPHLFEATERITLSGKPISKRKFASLIANLVPAIKKRTEETGIPLTYFEVLTAAAFQYFAQEEINFLVAETGMGGRLDATNILKPLICVLTPISLEHTTYLGNNLSAIAFEKCGIIKKGSIVVSSPQKRAVTRVIRKVCKEKTVPLYLVDKKNLDEDASFKLRLSGEFQRENAALAIAVAKTLSSSVFPIKEKNIKEGLRKTKISGRFQILSQKPLIIYDVGHNPDAVKVLCKSLKKFSPGKKYIFVYGSLKDKDSRKIIRIIAPLAKLLILTQSKSKRARPAKDLFRVAKEYLNEEKIKAITHPDQPLKFALKDEAPICIFGSFYLAPYLKTWLSKRQRLFD</sequence>
<evidence type="ECO:0000259" key="13">
    <source>
        <dbReference type="Pfam" id="PF08245"/>
    </source>
</evidence>
<dbReference type="PROSITE" id="PS01011">
    <property type="entry name" value="FOLYLPOLYGLU_SYNT_1"/>
    <property type="match status" value="1"/>
</dbReference>
<dbReference type="GO" id="GO:0004326">
    <property type="term" value="F:tetrahydrofolylpolyglutamate synthase activity"/>
    <property type="evidence" value="ECO:0007669"/>
    <property type="project" value="UniProtKB-EC"/>
</dbReference>
<comment type="cofactor">
    <cofactor evidence="1">
        <name>Mg(2+)</name>
        <dbReference type="ChEBI" id="CHEBI:18420"/>
    </cofactor>
</comment>
<dbReference type="FunFam" id="3.40.1190.10:FF:000011">
    <property type="entry name" value="Folylpolyglutamate synthase/dihydrofolate synthase"/>
    <property type="match status" value="1"/>
</dbReference>
<dbReference type="NCBIfam" id="TIGR01499">
    <property type="entry name" value="folC"/>
    <property type="match status" value="1"/>
</dbReference>
<evidence type="ECO:0000256" key="11">
    <source>
        <dbReference type="PIRNR" id="PIRNR001563"/>
    </source>
</evidence>
<evidence type="ECO:0000256" key="1">
    <source>
        <dbReference type="ARBA" id="ARBA00001946"/>
    </source>
</evidence>